<feature type="region of interest" description="Disordered" evidence="6">
    <location>
        <begin position="305"/>
        <end position="346"/>
    </location>
</feature>
<dbReference type="PANTHER" id="PTHR42760">
    <property type="entry name" value="SHORT-CHAIN DEHYDROGENASES/REDUCTASES FAMILY MEMBER"/>
    <property type="match status" value="1"/>
</dbReference>
<dbReference type="PANTHER" id="PTHR42760:SF83">
    <property type="entry name" value="(3R)-3-HYDROXYACYL-COA DEHYDROGENASE"/>
    <property type="match status" value="1"/>
</dbReference>
<dbReference type="Pfam" id="PF00172">
    <property type="entry name" value="Zn_clus"/>
    <property type="match status" value="1"/>
</dbReference>
<dbReference type="GO" id="GO:0006633">
    <property type="term" value="P:fatty acid biosynthetic process"/>
    <property type="evidence" value="ECO:0007669"/>
    <property type="project" value="TreeGrafter"/>
</dbReference>
<dbReference type="EMBL" id="JAANBB010000140">
    <property type="protein sequence ID" value="KAF7548746.1"/>
    <property type="molecule type" value="Genomic_DNA"/>
</dbReference>
<evidence type="ECO:0000256" key="4">
    <source>
        <dbReference type="ARBA" id="ARBA00023242"/>
    </source>
</evidence>
<dbReference type="PRINTS" id="PR00080">
    <property type="entry name" value="SDRFAMILY"/>
</dbReference>
<sequence>MASTQFRLLRGKTACITGGTTGIGRAITLEYLRQGANVAVNHLGLAKDEVLKKSLFTEAEDIKSQGTNESPAGELIEIAGDTTNPETGRQLVQGAVKKWGSLDIFVANAGIFKAAEFLTLDKELFDRTMQVNVNGAFYSCQAAAQQMVKQGNGGAIIGISSISALVGGGLQTHYTPTKAAVSSMIQSMAISLAKHKIRCNALLPGTIHTQLAEEDMQNEVKRKYLEQRIPMGRVGKPQDLAGPAVFLASEQLSGYMTGSQVLVDGGILNCRRRHVKCDEGRPVCRACVKINQNCLYAHIPNTAATRRGASSSGSGEPKEAEEGTDSAPWPQPPLANRGHDHTRNATTTNSLTHVHDSHQLMNIDILINQTEQSREEQELAHAGATPRDGGATSTASSSAANIENATAIWVDLLLKDAAAQNFDIRDLNFESDALNIFGNSVVSQGESPSVTQQAQAHDHSLPATRNPYLLDRTPPQLQSQRFEKQAWHSDLPLQISPAELLVFQNFVRNISLWVSPSWL</sequence>
<evidence type="ECO:0000259" key="7">
    <source>
        <dbReference type="PROSITE" id="PS50048"/>
    </source>
</evidence>
<evidence type="ECO:0000256" key="5">
    <source>
        <dbReference type="ARBA" id="ARBA00023308"/>
    </source>
</evidence>
<evidence type="ECO:0000313" key="8">
    <source>
        <dbReference type="EMBL" id="KAF7548746.1"/>
    </source>
</evidence>
<dbReference type="SUPFAM" id="SSF57701">
    <property type="entry name" value="Zn2/Cys6 DNA-binding domain"/>
    <property type="match status" value="1"/>
</dbReference>
<gene>
    <name evidence="8" type="ORF">G7Z17_g6848</name>
</gene>
<dbReference type="SUPFAM" id="SSF51735">
    <property type="entry name" value="NAD(P)-binding Rossmann-fold domains"/>
    <property type="match status" value="1"/>
</dbReference>
<dbReference type="InterPro" id="IPR002347">
    <property type="entry name" value="SDR_fam"/>
</dbReference>
<keyword evidence="9" id="KW-1185">Reference proteome</keyword>
<dbReference type="Proteomes" id="UP000722485">
    <property type="component" value="Unassembled WGS sequence"/>
</dbReference>
<dbReference type="GO" id="GO:0048038">
    <property type="term" value="F:quinone binding"/>
    <property type="evidence" value="ECO:0007669"/>
    <property type="project" value="TreeGrafter"/>
</dbReference>
<evidence type="ECO:0000256" key="1">
    <source>
        <dbReference type="ARBA" id="ARBA00006484"/>
    </source>
</evidence>
<accession>A0A9P5H4M9</accession>
<dbReference type="OrthoDB" id="5073329at2759"/>
<dbReference type="SMART" id="SM00066">
    <property type="entry name" value="GAL4"/>
    <property type="match status" value="1"/>
</dbReference>
<dbReference type="PROSITE" id="PS50048">
    <property type="entry name" value="ZN2_CY6_FUNGAL_2"/>
    <property type="match status" value="1"/>
</dbReference>
<dbReference type="InterPro" id="IPR036291">
    <property type="entry name" value="NAD(P)-bd_dom_sf"/>
</dbReference>
<feature type="compositionally biased region" description="Low complexity" evidence="6">
    <location>
        <begin position="305"/>
        <end position="315"/>
    </location>
</feature>
<feature type="domain" description="Zn(2)-C6 fungal-type" evidence="7">
    <location>
        <begin position="269"/>
        <end position="296"/>
    </location>
</feature>
<dbReference type="GO" id="GO:0008270">
    <property type="term" value="F:zinc ion binding"/>
    <property type="evidence" value="ECO:0007669"/>
    <property type="project" value="InterPro"/>
</dbReference>
<dbReference type="CDD" id="cd05233">
    <property type="entry name" value="SDR_c"/>
    <property type="match status" value="1"/>
</dbReference>
<dbReference type="GO" id="GO:0016616">
    <property type="term" value="F:oxidoreductase activity, acting on the CH-OH group of donors, NAD or NADP as acceptor"/>
    <property type="evidence" value="ECO:0007669"/>
    <property type="project" value="TreeGrafter"/>
</dbReference>
<name>A0A9P5H4M9_9HYPO</name>
<dbReference type="InterPro" id="IPR036864">
    <property type="entry name" value="Zn2-C6_fun-type_DNA-bd_sf"/>
</dbReference>
<protein>
    <recommendedName>
        <fullName evidence="7">Zn(2)-C6 fungal-type domain-containing protein</fullName>
    </recommendedName>
</protein>
<reference evidence="8" key="1">
    <citation type="submission" date="2020-03" db="EMBL/GenBank/DDBJ databases">
        <title>Draft Genome Sequence of Cylindrodendrum hubeiense.</title>
        <authorList>
            <person name="Buettner E."/>
            <person name="Kellner H."/>
        </authorList>
    </citation>
    <scope>NUCLEOTIDE SEQUENCE</scope>
    <source>
        <strain evidence="8">IHI 201604</strain>
    </source>
</reference>
<dbReference type="FunFam" id="3.40.50.720:FF:000417">
    <property type="entry name" value="Glucose 1-dehydrogenase, putative"/>
    <property type="match status" value="1"/>
</dbReference>
<evidence type="ECO:0000256" key="3">
    <source>
        <dbReference type="ARBA" id="ARBA00023002"/>
    </source>
</evidence>
<keyword evidence="4" id="KW-0539">Nucleus</keyword>
<keyword evidence="2" id="KW-0521">NADP</keyword>
<dbReference type="GO" id="GO:0019301">
    <property type="term" value="P:rhamnose catabolic process"/>
    <property type="evidence" value="ECO:0007669"/>
    <property type="project" value="UniProtKB-ARBA"/>
</dbReference>
<dbReference type="InterPro" id="IPR001138">
    <property type="entry name" value="Zn2Cys6_DnaBD"/>
</dbReference>
<proteinExistence type="inferred from homology"/>
<dbReference type="Gene3D" id="4.10.240.10">
    <property type="entry name" value="Zn(2)-C6 fungal-type DNA-binding domain"/>
    <property type="match status" value="1"/>
</dbReference>
<dbReference type="Gene3D" id="3.40.50.720">
    <property type="entry name" value="NAD(P)-binding Rossmann-like Domain"/>
    <property type="match status" value="1"/>
</dbReference>
<dbReference type="GO" id="GO:0000981">
    <property type="term" value="F:DNA-binding transcription factor activity, RNA polymerase II-specific"/>
    <property type="evidence" value="ECO:0007669"/>
    <property type="project" value="InterPro"/>
</dbReference>
<evidence type="ECO:0000313" key="9">
    <source>
        <dbReference type="Proteomes" id="UP000722485"/>
    </source>
</evidence>
<dbReference type="Pfam" id="PF13561">
    <property type="entry name" value="adh_short_C2"/>
    <property type="match status" value="1"/>
</dbReference>
<keyword evidence="3" id="KW-0560">Oxidoreductase</keyword>
<organism evidence="8 9">
    <name type="scientific">Cylindrodendrum hubeiense</name>
    <dbReference type="NCBI Taxonomy" id="595255"/>
    <lineage>
        <taxon>Eukaryota</taxon>
        <taxon>Fungi</taxon>
        <taxon>Dikarya</taxon>
        <taxon>Ascomycota</taxon>
        <taxon>Pezizomycotina</taxon>
        <taxon>Sordariomycetes</taxon>
        <taxon>Hypocreomycetidae</taxon>
        <taxon>Hypocreales</taxon>
        <taxon>Nectriaceae</taxon>
        <taxon>Cylindrodendrum</taxon>
    </lineage>
</organism>
<evidence type="ECO:0000256" key="6">
    <source>
        <dbReference type="SAM" id="MobiDB-lite"/>
    </source>
</evidence>
<keyword evidence="5" id="KW-0684">Rhamnose metabolism</keyword>
<evidence type="ECO:0000256" key="2">
    <source>
        <dbReference type="ARBA" id="ARBA00022857"/>
    </source>
</evidence>
<dbReference type="CDD" id="cd00067">
    <property type="entry name" value="GAL4"/>
    <property type="match status" value="1"/>
</dbReference>
<comment type="similarity">
    <text evidence="1">Belongs to the short-chain dehydrogenases/reductases (SDR) family.</text>
</comment>
<dbReference type="PRINTS" id="PR00081">
    <property type="entry name" value="GDHRDH"/>
</dbReference>
<dbReference type="AlphaFoldDB" id="A0A9P5H4M9"/>
<comment type="caution">
    <text evidence="8">The sequence shown here is derived from an EMBL/GenBank/DDBJ whole genome shotgun (WGS) entry which is preliminary data.</text>
</comment>
<feature type="region of interest" description="Disordered" evidence="6">
    <location>
        <begin position="372"/>
        <end position="398"/>
    </location>
</feature>